<organism evidence="1 2">
    <name type="scientific">Naegleria lovaniensis</name>
    <name type="common">Amoeba</name>
    <dbReference type="NCBI Taxonomy" id="51637"/>
    <lineage>
        <taxon>Eukaryota</taxon>
        <taxon>Discoba</taxon>
        <taxon>Heterolobosea</taxon>
        <taxon>Tetramitia</taxon>
        <taxon>Eutetramitia</taxon>
        <taxon>Vahlkampfiidae</taxon>
        <taxon>Naegleria</taxon>
    </lineage>
</organism>
<dbReference type="RefSeq" id="XP_044555161.1">
    <property type="nucleotide sequence ID" value="XM_044696697.1"/>
</dbReference>
<sequence>MCNNVSATSLLLCGKGCISGSRMAQQLLLRKQSYSNGISLQRFSWPDMMTFCTTTRKFDNYHSMTITRHAQIQDMNNYSKHHHHDNAAKTPSTNDFDLIYKTKFHQDDSDERLFRFMNHVLQQSNGEAFLYIFKNKNQQDRSCARLDEEENILSRFLQTPTTAAIFNIQNGTVLRMSTEQELLHVLSDLALYGGAYAERPENSLAESWATETIHSWKSMILKQSHNFNALSNNENILEFSSGISIDLYRLDSTLAQIMHSPSDSSSIEDTSSSLISRINLNTPYIELKHFFNGSMWDKIMLCTFTLTATQHENAMNVESYYLLLGITDKE</sequence>
<keyword evidence="2" id="KW-1185">Reference proteome</keyword>
<proteinExistence type="predicted"/>
<accession>A0AA88H5T7</accession>
<dbReference type="EMBL" id="PYSW02000002">
    <property type="protein sequence ID" value="KAG2393267.1"/>
    <property type="molecule type" value="Genomic_DNA"/>
</dbReference>
<reference evidence="1 2" key="1">
    <citation type="journal article" date="2018" name="BMC Genomics">
        <title>The genome of Naegleria lovaniensis, the basis for a comparative approach to unravel pathogenicity factors of the human pathogenic amoeba N. fowleri.</title>
        <authorList>
            <person name="Liechti N."/>
            <person name="Schurch N."/>
            <person name="Bruggmann R."/>
            <person name="Wittwer M."/>
        </authorList>
    </citation>
    <scope>NUCLEOTIDE SEQUENCE [LARGE SCALE GENOMIC DNA]</scope>
    <source>
        <strain evidence="1 2">ATCC 30569</strain>
    </source>
</reference>
<dbReference type="Proteomes" id="UP000816034">
    <property type="component" value="Unassembled WGS sequence"/>
</dbReference>
<dbReference type="AlphaFoldDB" id="A0AA88H5T7"/>
<name>A0AA88H5T7_NAELO</name>
<evidence type="ECO:0000313" key="1">
    <source>
        <dbReference type="EMBL" id="KAG2393267.1"/>
    </source>
</evidence>
<evidence type="ECO:0000313" key="2">
    <source>
        <dbReference type="Proteomes" id="UP000816034"/>
    </source>
</evidence>
<gene>
    <name evidence="1" type="ORF">C9374_006798</name>
</gene>
<comment type="caution">
    <text evidence="1">The sequence shown here is derived from an EMBL/GenBank/DDBJ whole genome shotgun (WGS) entry which is preliminary data.</text>
</comment>
<protein>
    <submittedName>
        <fullName evidence="1">Uncharacterized protein</fullName>
    </submittedName>
</protein>
<dbReference type="GeneID" id="68099252"/>